<organism evidence="1 2">
    <name type="scientific">Puccinia striiformis f. sp. tritici</name>
    <dbReference type="NCBI Taxonomy" id="168172"/>
    <lineage>
        <taxon>Eukaryota</taxon>
        <taxon>Fungi</taxon>
        <taxon>Dikarya</taxon>
        <taxon>Basidiomycota</taxon>
        <taxon>Pucciniomycotina</taxon>
        <taxon>Pucciniomycetes</taxon>
        <taxon>Pucciniales</taxon>
        <taxon>Pucciniaceae</taxon>
        <taxon>Puccinia</taxon>
    </lineage>
</organism>
<comment type="caution">
    <text evidence="1">The sequence shown here is derived from an EMBL/GenBank/DDBJ whole genome shotgun (WGS) entry which is preliminary data.</text>
</comment>
<evidence type="ECO:0000313" key="1">
    <source>
        <dbReference type="EMBL" id="KAI7954147.1"/>
    </source>
</evidence>
<name>A0ACC0EJE7_9BASI</name>
<protein>
    <submittedName>
        <fullName evidence="1">Uncharacterized protein</fullName>
    </submittedName>
</protein>
<sequence>MSPGIHTYTLMSRGFFGGRSFPHYWGKVLRSVNGLTGIWLHDDQGNGGNAQIINHVPGSISGTQENTSWVVCSRLWTPQEDTFMEQSLARIKGDNPGPAVDIPFANLCATLKYLTARQQLHMSHLLLFTRLVPKDPLNQSEFESPSHQQLRLQALLLTRKRRQPSPTHNTLAVTQEQLAAVQNRAHMPDVPTSEAQHKKPVRRQAKQVKTQFTKPVKTESILAKSGSIAIVPCKKPAIPVRGTCLKPADLQKGATAVGWQPAPLNSDDWDWIEANLAASRAREAEQAAIFKRDRIEANLASSDTRKAC</sequence>
<dbReference type="EMBL" id="CM045870">
    <property type="protein sequence ID" value="KAI7954147.1"/>
    <property type="molecule type" value="Genomic_DNA"/>
</dbReference>
<dbReference type="Proteomes" id="UP001060170">
    <property type="component" value="Chromosome 6"/>
</dbReference>
<reference evidence="2" key="2">
    <citation type="journal article" date="2018" name="Mol. Plant Microbe Interact.">
        <title>Genome sequence resources for the wheat stripe rust pathogen (Puccinia striiformis f. sp. tritici) and the barley stripe rust pathogen (Puccinia striiformis f. sp. hordei).</title>
        <authorList>
            <person name="Xia C."/>
            <person name="Wang M."/>
            <person name="Yin C."/>
            <person name="Cornejo O.E."/>
            <person name="Hulbert S.H."/>
            <person name="Chen X."/>
        </authorList>
    </citation>
    <scope>NUCLEOTIDE SEQUENCE [LARGE SCALE GENOMIC DNA]</scope>
    <source>
        <strain evidence="2">93-210</strain>
    </source>
</reference>
<keyword evidence="2" id="KW-1185">Reference proteome</keyword>
<proteinExistence type="predicted"/>
<reference evidence="1 2" key="3">
    <citation type="journal article" date="2022" name="Microbiol. Spectr.">
        <title>Folding features and dynamics of 3D genome architecture in plant fungal pathogens.</title>
        <authorList>
            <person name="Xia C."/>
        </authorList>
    </citation>
    <scope>NUCLEOTIDE SEQUENCE [LARGE SCALE GENOMIC DNA]</scope>
    <source>
        <strain evidence="1 2">93-210</strain>
    </source>
</reference>
<evidence type="ECO:0000313" key="2">
    <source>
        <dbReference type="Proteomes" id="UP001060170"/>
    </source>
</evidence>
<accession>A0ACC0EJE7</accession>
<reference evidence="2" key="1">
    <citation type="journal article" date="2018" name="BMC Genomics">
        <title>Genomic insights into host adaptation between the wheat stripe rust pathogen (Puccinia striiformis f. sp. tritici) and the barley stripe rust pathogen (Puccinia striiformis f. sp. hordei).</title>
        <authorList>
            <person name="Xia C."/>
            <person name="Wang M."/>
            <person name="Yin C."/>
            <person name="Cornejo O.E."/>
            <person name="Hulbert S.H."/>
            <person name="Chen X."/>
        </authorList>
    </citation>
    <scope>NUCLEOTIDE SEQUENCE [LARGE SCALE GENOMIC DNA]</scope>
    <source>
        <strain evidence="2">93-210</strain>
    </source>
</reference>
<gene>
    <name evidence="1" type="ORF">MJO28_006694</name>
</gene>